<dbReference type="Pfam" id="PF02775">
    <property type="entry name" value="TPP_enzyme_C"/>
    <property type="match status" value="1"/>
</dbReference>
<dbReference type="SUPFAM" id="SSF52518">
    <property type="entry name" value="Thiamin diphosphate-binding fold (THDP-binding)"/>
    <property type="match status" value="2"/>
</dbReference>
<dbReference type="PANTHER" id="PTHR18968:SF13">
    <property type="entry name" value="ACETOLACTATE SYNTHASE CATALYTIC SUBUNIT, MITOCHONDRIAL"/>
    <property type="match status" value="1"/>
</dbReference>
<evidence type="ECO:0000259" key="6">
    <source>
        <dbReference type="Pfam" id="PF00205"/>
    </source>
</evidence>
<gene>
    <name evidence="9" type="ORF">SAMN04490248_102140</name>
</gene>
<organism evidence="9 10">
    <name type="scientific">Salinihabitans flavidus</name>
    <dbReference type="NCBI Taxonomy" id="569882"/>
    <lineage>
        <taxon>Bacteria</taxon>
        <taxon>Pseudomonadati</taxon>
        <taxon>Pseudomonadota</taxon>
        <taxon>Alphaproteobacteria</taxon>
        <taxon>Rhodobacterales</taxon>
        <taxon>Roseobacteraceae</taxon>
        <taxon>Salinihabitans</taxon>
    </lineage>
</organism>
<dbReference type="GO" id="GO:0050660">
    <property type="term" value="F:flavin adenine dinucleotide binding"/>
    <property type="evidence" value="ECO:0007669"/>
    <property type="project" value="TreeGrafter"/>
</dbReference>
<dbReference type="Gene3D" id="3.40.50.970">
    <property type="match status" value="2"/>
</dbReference>
<dbReference type="InterPro" id="IPR045229">
    <property type="entry name" value="TPP_enz"/>
</dbReference>
<comment type="cofactor">
    <cofactor evidence="1">
        <name>thiamine diphosphate</name>
        <dbReference type="ChEBI" id="CHEBI:58937"/>
    </cofactor>
</comment>
<dbReference type="RefSeq" id="WP_093115089.1">
    <property type="nucleotide sequence ID" value="NZ_FODS01000002.1"/>
</dbReference>
<dbReference type="PROSITE" id="PS00187">
    <property type="entry name" value="TPP_ENZYMES"/>
    <property type="match status" value="1"/>
</dbReference>
<dbReference type="CDD" id="cd00568">
    <property type="entry name" value="TPP_enzymes"/>
    <property type="match status" value="1"/>
</dbReference>
<dbReference type="FunFam" id="3.40.50.970:FF:000007">
    <property type="entry name" value="Acetolactate synthase"/>
    <property type="match status" value="1"/>
</dbReference>
<accession>A0A1H8MKW5</accession>
<evidence type="ECO:0000256" key="4">
    <source>
        <dbReference type="ARBA" id="ARBA00023052"/>
    </source>
</evidence>
<dbReference type="AlphaFoldDB" id="A0A1H8MKW5"/>
<keyword evidence="4 5" id="KW-0786">Thiamine pyrophosphate</keyword>
<dbReference type="InterPro" id="IPR012001">
    <property type="entry name" value="Thiamin_PyroP_enz_TPP-bd_dom"/>
</dbReference>
<dbReference type="GO" id="GO:0009099">
    <property type="term" value="P:L-valine biosynthetic process"/>
    <property type="evidence" value="ECO:0007669"/>
    <property type="project" value="TreeGrafter"/>
</dbReference>
<dbReference type="Proteomes" id="UP000198893">
    <property type="component" value="Unassembled WGS sequence"/>
</dbReference>
<evidence type="ECO:0000259" key="7">
    <source>
        <dbReference type="Pfam" id="PF02775"/>
    </source>
</evidence>
<dbReference type="GO" id="GO:0003984">
    <property type="term" value="F:acetolactate synthase activity"/>
    <property type="evidence" value="ECO:0007669"/>
    <property type="project" value="TreeGrafter"/>
</dbReference>
<evidence type="ECO:0000256" key="1">
    <source>
        <dbReference type="ARBA" id="ARBA00001964"/>
    </source>
</evidence>
<dbReference type="GO" id="GO:0030976">
    <property type="term" value="F:thiamine pyrophosphate binding"/>
    <property type="evidence" value="ECO:0007669"/>
    <property type="project" value="InterPro"/>
</dbReference>
<name>A0A1H8MKW5_9RHOB</name>
<feature type="domain" description="Thiamine pyrophosphate enzyme N-terminal TPP-binding" evidence="8">
    <location>
        <begin position="4"/>
        <end position="120"/>
    </location>
</feature>
<dbReference type="CDD" id="cd07035">
    <property type="entry name" value="TPP_PYR_POX_like"/>
    <property type="match status" value="1"/>
</dbReference>
<feature type="domain" description="Thiamine pyrophosphate enzyme TPP-binding" evidence="7">
    <location>
        <begin position="380"/>
        <end position="524"/>
    </location>
</feature>
<dbReference type="GO" id="GO:0000287">
    <property type="term" value="F:magnesium ion binding"/>
    <property type="evidence" value="ECO:0007669"/>
    <property type="project" value="InterPro"/>
</dbReference>
<dbReference type="Pfam" id="PF02776">
    <property type="entry name" value="TPP_enzyme_N"/>
    <property type="match status" value="1"/>
</dbReference>
<sequence>MTSIAEALVAQLKARGVATVFGIPGVHTVELYRGLEGSGIRHVTPRHEQGAGFMADGYARASGRPGVAFVITGPGLTNTLTPMAQARADSVPMLVVSGVNARPSLGKGLGHLHELPDQQAVARGVALVSEQVGQAGDLSPALDRAFACFEGGRPGPAHVELPLDVAGAPYDAAPGQPARPAAPVPGAAEMAEAAARLRAAKAPVILVGGGARGAAASLRALAERLGAPVVQTVNARGVIHGHPLGVPASPSLQAVRDLIAGADAVLAVGTELGPTDYDMYERGDLPEMAGLIRVDICPQQLARRDAALSLNGDAVATLEALNAALADVGSLEANGAARAAGARQAARAEIGPQMRALCDMLEAMRDAVPDALIVGDSTQAVYAGNLYYDHDRRGGWFNSATGYGALGYAIPAAVGAALGAPGADVIALTGDGGAQFTLPEMMVAVEEKLPVTFVIWNNLGYREIETAMREAGVAVVGCDPVPPDFEAVARSCGMPFTRCAPGPQDVAAALRAARRGDGPAMVEVDAR</sequence>
<dbReference type="InterPro" id="IPR011766">
    <property type="entry name" value="TPP_enzyme_TPP-bd"/>
</dbReference>
<dbReference type="PANTHER" id="PTHR18968">
    <property type="entry name" value="THIAMINE PYROPHOSPHATE ENZYMES"/>
    <property type="match status" value="1"/>
</dbReference>
<comment type="similarity">
    <text evidence="2 5">Belongs to the TPP enzyme family.</text>
</comment>
<dbReference type="OrthoDB" id="4494979at2"/>
<evidence type="ECO:0000256" key="2">
    <source>
        <dbReference type="ARBA" id="ARBA00007812"/>
    </source>
</evidence>
<dbReference type="InterPro" id="IPR012000">
    <property type="entry name" value="Thiamin_PyroP_enz_cen_dom"/>
</dbReference>
<keyword evidence="10" id="KW-1185">Reference proteome</keyword>
<dbReference type="InterPro" id="IPR029035">
    <property type="entry name" value="DHS-like_NAD/FAD-binding_dom"/>
</dbReference>
<evidence type="ECO:0000256" key="5">
    <source>
        <dbReference type="RuleBase" id="RU362132"/>
    </source>
</evidence>
<dbReference type="SUPFAM" id="SSF52467">
    <property type="entry name" value="DHS-like NAD/FAD-binding domain"/>
    <property type="match status" value="1"/>
</dbReference>
<dbReference type="Gene3D" id="3.40.50.1220">
    <property type="entry name" value="TPP-binding domain"/>
    <property type="match status" value="1"/>
</dbReference>
<dbReference type="NCBIfam" id="NF005712">
    <property type="entry name" value="PRK07524.1"/>
    <property type="match status" value="1"/>
</dbReference>
<dbReference type="EMBL" id="FODS01000002">
    <property type="protein sequence ID" value="SEO18071.1"/>
    <property type="molecule type" value="Genomic_DNA"/>
</dbReference>
<evidence type="ECO:0000313" key="10">
    <source>
        <dbReference type="Proteomes" id="UP000198893"/>
    </source>
</evidence>
<dbReference type="GO" id="GO:0009097">
    <property type="term" value="P:isoleucine biosynthetic process"/>
    <property type="evidence" value="ECO:0007669"/>
    <property type="project" value="TreeGrafter"/>
</dbReference>
<feature type="domain" description="Thiamine pyrophosphate enzyme central" evidence="6">
    <location>
        <begin position="191"/>
        <end position="321"/>
    </location>
</feature>
<evidence type="ECO:0000256" key="3">
    <source>
        <dbReference type="ARBA" id="ARBA00022679"/>
    </source>
</evidence>
<protein>
    <submittedName>
        <fullName evidence="9">Acetolactate synthase-1/2/3 large subunit</fullName>
    </submittedName>
</protein>
<keyword evidence="3" id="KW-0808">Transferase</keyword>
<dbReference type="InterPro" id="IPR029061">
    <property type="entry name" value="THDP-binding"/>
</dbReference>
<evidence type="ECO:0000259" key="8">
    <source>
        <dbReference type="Pfam" id="PF02776"/>
    </source>
</evidence>
<dbReference type="GO" id="GO:0005948">
    <property type="term" value="C:acetolactate synthase complex"/>
    <property type="evidence" value="ECO:0007669"/>
    <property type="project" value="TreeGrafter"/>
</dbReference>
<dbReference type="STRING" id="569882.SAMN04490248_102140"/>
<reference evidence="9 10" key="1">
    <citation type="submission" date="2016-10" db="EMBL/GenBank/DDBJ databases">
        <authorList>
            <person name="de Groot N.N."/>
        </authorList>
    </citation>
    <scope>NUCLEOTIDE SEQUENCE [LARGE SCALE GENOMIC DNA]</scope>
    <source>
        <strain evidence="9 10">DSM 27842</strain>
    </source>
</reference>
<dbReference type="InterPro" id="IPR000399">
    <property type="entry name" value="TPP-bd_CS"/>
</dbReference>
<proteinExistence type="inferred from homology"/>
<dbReference type="Pfam" id="PF00205">
    <property type="entry name" value="TPP_enzyme_M"/>
    <property type="match status" value="1"/>
</dbReference>
<evidence type="ECO:0000313" key="9">
    <source>
        <dbReference type="EMBL" id="SEO18071.1"/>
    </source>
</evidence>